<sequence length="222" mass="25225">MEKHVVVIYPHPDDEAFGAAGTIASFREQGVPVTYLCGTLGEMGRNMGNPTFANRETLPEIRKQELIAACKVLDMELHMLGYRDKTIEYEDRREVATHLKNILEDLEPSLVITHYPEHAVHPDHNALGAAAIEAVRLMDREKRPVVWAQAITNTHVEDLGMPDVVNDVKDKFDIKMDAILCHKSQASGVIRSWNQSDDMDNDLKEEAKKRLGVEAFYIWKYK</sequence>
<protein>
    <submittedName>
        <fullName evidence="2">N-acetyl-alpha-D-glucosaminyl L-malate deacetylase 2</fullName>
    </submittedName>
</protein>
<dbReference type="PANTHER" id="PTHR12993">
    <property type="entry name" value="N-ACETYLGLUCOSAMINYL-PHOSPHATIDYLINOSITOL DE-N-ACETYLASE-RELATED"/>
    <property type="match status" value="1"/>
</dbReference>
<dbReference type="PANTHER" id="PTHR12993:SF27">
    <property type="entry name" value="N-ACETYL-ALPHA-D-GLUCOSAMINYL L-MALATE DEACETYLASE 2-RELATED"/>
    <property type="match status" value="1"/>
</dbReference>
<dbReference type="AlphaFoldDB" id="A0A916RSC4"/>
<dbReference type="NCBIfam" id="TIGR04000">
    <property type="entry name" value="thiol_BshB2"/>
    <property type="match status" value="1"/>
</dbReference>
<proteinExistence type="predicted"/>
<evidence type="ECO:0000313" key="2">
    <source>
        <dbReference type="EMBL" id="GGA67327.1"/>
    </source>
</evidence>
<dbReference type="InterPro" id="IPR003737">
    <property type="entry name" value="GlcNAc_PI_deacetylase-related"/>
</dbReference>
<accession>A0A916RSC4</accession>
<dbReference type="RefSeq" id="WP_188383526.1">
    <property type="nucleotide sequence ID" value="NZ_BMEY01000003.1"/>
</dbReference>
<dbReference type="GO" id="GO:0016811">
    <property type="term" value="F:hydrolase activity, acting on carbon-nitrogen (but not peptide) bonds, in linear amides"/>
    <property type="evidence" value="ECO:0007669"/>
    <property type="project" value="TreeGrafter"/>
</dbReference>
<reference evidence="2" key="1">
    <citation type="journal article" date="2014" name="Int. J. Syst. Evol. Microbiol.">
        <title>Complete genome sequence of Corynebacterium casei LMG S-19264T (=DSM 44701T), isolated from a smear-ripened cheese.</title>
        <authorList>
            <consortium name="US DOE Joint Genome Institute (JGI-PGF)"/>
            <person name="Walter F."/>
            <person name="Albersmeier A."/>
            <person name="Kalinowski J."/>
            <person name="Ruckert C."/>
        </authorList>
    </citation>
    <scope>NUCLEOTIDE SEQUENCE</scope>
    <source>
        <strain evidence="2">CGMCC 1.12408</strain>
    </source>
</reference>
<dbReference type="Proteomes" id="UP000613512">
    <property type="component" value="Unassembled WGS sequence"/>
</dbReference>
<keyword evidence="3" id="KW-1185">Reference proteome</keyword>
<dbReference type="EMBL" id="BMEY01000003">
    <property type="protein sequence ID" value="GGA67327.1"/>
    <property type="molecule type" value="Genomic_DNA"/>
</dbReference>
<dbReference type="Gene3D" id="3.40.50.10320">
    <property type="entry name" value="LmbE-like"/>
    <property type="match status" value="1"/>
</dbReference>
<gene>
    <name evidence="2" type="primary">bshB2</name>
    <name evidence="2" type="ORF">GCM10008025_09010</name>
</gene>
<dbReference type="SUPFAM" id="SSF102588">
    <property type="entry name" value="LmbE-like"/>
    <property type="match status" value="1"/>
</dbReference>
<dbReference type="InterPro" id="IPR024078">
    <property type="entry name" value="LmbE-like_dom_sf"/>
</dbReference>
<evidence type="ECO:0000256" key="1">
    <source>
        <dbReference type="ARBA" id="ARBA00001947"/>
    </source>
</evidence>
<comment type="caution">
    <text evidence="2">The sequence shown here is derived from an EMBL/GenBank/DDBJ whole genome shotgun (WGS) entry which is preliminary data.</text>
</comment>
<evidence type="ECO:0000313" key="3">
    <source>
        <dbReference type="Proteomes" id="UP000613512"/>
    </source>
</evidence>
<comment type="cofactor">
    <cofactor evidence="1">
        <name>Zn(2+)</name>
        <dbReference type="ChEBI" id="CHEBI:29105"/>
    </cofactor>
</comment>
<reference evidence="2" key="2">
    <citation type="submission" date="2020-09" db="EMBL/GenBank/DDBJ databases">
        <authorList>
            <person name="Sun Q."/>
            <person name="Zhou Y."/>
        </authorList>
    </citation>
    <scope>NUCLEOTIDE SEQUENCE</scope>
    <source>
        <strain evidence="2">CGMCC 1.12408</strain>
    </source>
</reference>
<name>A0A916RSC4_9BACI</name>
<dbReference type="InterPro" id="IPR023841">
    <property type="entry name" value="BshB2"/>
</dbReference>
<organism evidence="2 3">
    <name type="scientific">Ornithinibacillus halotolerans</name>
    <dbReference type="NCBI Taxonomy" id="1274357"/>
    <lineage>
        <taxon>Bacteria</taxon>
        <taxon>Bacillati</taxon>
        <taxon>Bacillota</taxon>
        <taxon>Bacilli</taxon>
        <taxon>Bacillales</taxon>
        <taxon>Bacillaceae</taxon>
        <taxon>Ornithinibacillus</taxon>
    </lineage>
</organism>
<dbReference type="Pfam" id="PF02585">
    <property type="entry name" value="PIG-L"/>
    <property type="match status" value="1"/>
</dbReference>